<dbReference type="EMBL" id="LKMD01000108">
    <property type="protein sequence ID" value="PIA89233.1"/>
    <property type="molecule type" value="Genomic_DNA"/>
</dbReference>
<dbReference type="Proteomes" id="UP000230605">
    <property type="component" value="Chromosome 5"/>
</dbReference>
<sequence length="330" mass="36526">MPCGLRSRRPFESGRSRTKGYNHDVSVQINESRVINKSSDVVPVPGAAQRPELQHYTGYEASLQNALAAFRPHKPRPGHEMPELYFNKGDHCAAMAWELVSSTDSIEDKIKADNLAFPCHCHGLECLTVPCESSEPTCAGYDKGVSHHSLNPDAVRTVYMLPMRQQHSSARRAQQHMVAAPLNSSVDGPVSMIREASSYTTNWWPKPLHAMCACGHALGRQLQDAKGSCELDPAVVYPVLASYDTHDLCVNCLVVLEEKFCCEYVNLSLFSWLKFGKQLAVLETLSKICCASMSSSWNGRSMLMMREAPIESMLRICCGSIRLFGTLSSP</sequence>
<proteinExistence type="predicted"/>
<organism evidence="1 2">
    <name type="scientific">Cercospora beticola</name>
    <name type="common">Sugarbeet leaf spot fungus</name>
    <dbReference type="NCBI Taxonomy" id="122368"/>
    <lineage>
        <taxon>Eukaryota</taxon>
        <taxon>Fungi</taxon>
        <taxon>Dikarya</taxon>
        <taxon>Ascomycota</taxon>
        <taxon>Pezizomycotina</taxon>
        <taxon>Dothideomycetes</taxon>
        <taxon>Dothideomycetidae</taxon>
        <taxon>Mycosphaerellales</taxon>
        <taxon>Mycosphaerellaceae</taxon>
        <taxon>Cercospora</taxon>
    </lineage>
</organism>
<reference evidence="1 2" key="1">
    <citation type="submission" date="2015-10" db="EMBL/GenBank/DDBJ databases">
        <title>The cercosporin biosynthetic gene cluster was horizontally transferred to several fungal lineages and shown to be expanded in Cercospora beticola based on microsynteny with recipient genomes.</title>
        <authorList>
            <person name="De Jonge R."/>
            <person name="Ebert M.K."/>
            <person name="Suttle J.C."/>
            <person name="Jurick Ii W.M."/>
            <person name="Secor G.A."/>
            <person name="Thomma B.P."/>
            <person name="Van De Peer Y."/>
            <person name="Bolton M.D."/>
        </authorList>
    </citation>
    <scope>NUCLEOTIDE SEQUENCE [LARGE SCALE GENOMIC DNA]</scope>
    <source>
        <strain evidence="1 2">09-40</strain>
    </source>
</reference>
<name>A0A2G5HAB3_CERBT</name>
<dbReference type="AlphaFoldDB" id="A0A2G5HAB3"/>
<evidence type="ECO:0000313" key="2">
    <source>
        <dbReference type="Proteomes" id="UP000230605"/>
    </source>
</evidence>
<comment type="caution">
    <text evidence="1">The sequence shown here is derived from an EMBL/GenBank/DDBJ whole genome shotgun (WGS) entry which is preliminary data.</text>
</comment>
<gene>
    <name evidence="1" type="ORF">CB0940_06879</name>
</gene>
<accession>A0A2G5HAB3</accession>
<protein>
    <submittedName>
        <fullName evidence="1">Uncharacterized protein</fullName>
    </submittedName>
</protein>
<evidence type="ECO:0000313" key="1">
    <source>
        <dbReference type="EMBL" id="PIA89233.1"/>
    </source>
</evidence>